<feature type="compositionally biased region" description="Acidic residues" evidence="1">
    <location>
        <begin position="170"/>
        <end position="181"/>
    </location>
</feature>
<dbReference type="InterPro" id="IPR005162">
    <property type="entry name" value="Retrotrans_gag_dom"/>
</dbReference>
<gene>
    <name evidence="3" type="ORF">A2U01_0002000</name>
</gene>
<dbReference type="EMBL" id="LXQA010002020">
    <property type="protein sequence ID" value="MCH81216.1"/>
    <property type="molecule type" value="Genomic_DNA"/>
</dbReference>
<organism evidence="3 4">
    <name type="scientific">Trifolium medium</name>
    <dbReference type="NCBI Taxonomy" id="97028"/>
    <lineage>
        <taxon>Eukaryota</taxon>
        <taxon>Viridiplantae</taxon>
        <taxon>Streptophyta</taxon>
        <taxon>Embryophyta</taxon>
        <taxon>Tracheophyta</taxon>
        <taxon>Spermatophyta</taxon>
        <taxon>Magnoliopsida</taxon>
        <taxon>eudicotyledons</taxon>
        <taxon>Gunneridae</taxon>
        <taxon>Pentapetalae</taxon>
        <taxon>rosids</taxon>
        <taxon>fabids</taxon>
        <taxon>Fabales</taxon>
        <taxon>Fabaceae</taxon>
        <taxon>Papilionoideae</taxon>
        <taxon>50 kb inversion clade</taxon>
        <taxon>NPAAA clade</taxon>
        <taxon>Hologalegina</taxon>
        <taxon>IRL clade</taxon>
        <taxon>Trifolieae</taxon>
        <taxon>Trifolium</taxon>
    </lineage>
</organism>
<dbReference type="Proteomes" id="UP000265520">
    <property type="component" value="Unassembled WGS sequence"/>
</dbReference>
<evidence type="ECO:0000259" key="2">
    <source>
        <dbReference type="Pfam" id="PF03732"/>
    </source>
</evidence>
<evidence type="ECO:0000313" key="3">
    <source>
        <dbReference type="EMBL" id="MCH81216.1"/>
    </source>
</evidence>
<reference evidence="3 4" key="1">
    <citation type="journal article" date="2018" name="Front. Plant Sci.">
        <title>Red Clover (Trifolium pratense) and Zigzag Clover (T. medium) - A Picture of Genomic Similarities and Differences.</title>
        <authorList>
            <person name="Dluhosova J."/>
            <person name="Istvanek J."/>
            <person name="Nedelnik J."/>
            <person name="Repkova J."/>
        </authorList>
    </citation>
    <scope>NUCLEOTIDE SEQUENCE [LARGE SCALE GENOMIC DNA]</scope>
    <source>
        <strain evidence="4">cv. 10/8</strain>
        <tissue evidence="3">Leaf</tissue>
    </source>
</reference>
<name>A0A392M1R8_9FABA</name>
<feature type="region of interest" description="Disordered" evidence="1">
    <location>
        <begin position="169"/>
        <end position="197"/>
    </location>
</feature>
<feature type="region of interest" description="Disordered" evidence="1">
    <location>
        <begin position="54"/>
        <end position="76"/>
    </location>
</feature>
<keyword evidence="4" id="KW-1185">Reference proteome</keyword>
<accession>A0A392M1R8</accession>
<sequence length="197" mass="22547">MGDRIEATEGQMGEMKATMLQLSQQMQQQQSAMLQQSNLLNELSKRLGVNTSLEVSQEGETSVETDRSQESRLSGKKDGLSWEKLKKALIVRYGGHRWENPFDELSTLRQKSGVEEYVEPLELLSSQVGRLPEEQYLGYFMSGLKPQIRRRVRILNPQSRMQMMRMAKDVEDELCEEDDEERGVSKNGVNDKSGRSD</sequence>
<feature type="domain" description="Retrotransposon gag" evidence="2">
    <location>
        <begin position="75"/>
        <end position="146"/>
    </location>
</feature>
<evidence type="ECO:0000256" key="1">
    <source>
        <dbReference type="SAM" id="MobiDB-lite"/>
    </source>
</evidence>
<dbReference type="Pfam" id="PF03732">
    <property type="entry name" value="Retrotrans_gag"/>
    <property type="match status" value="1"/>
</dbReference>
<feature type="compositionally biased region" description="Basic and acidic residues" evidence="1">
    <location>
        <begin position="64"/>
        <end position="76"/>
    </location>
</feature>
<evidence type="ECO:0000313" key="4">
    <source>
        <dbReference type="Proteomes" id="UP000265520"/>
    </source>
</evidence>
<dbReference type="AlphaFoldDB" id="A0A392M1R8"/>
<protein>
    <submittedName>
        <fullName evidence="3">Pentatricopeptide repeat-containing protein</fullName>
    </submittedName>
</protein>
<proteinExistence type="predicted"/>
<comment type="caution">
    <text evidence="3">The sequence shown here is derived from an EMBL/GenBank/DDBJ whole genome shotgun (WGS) entry which is preliminary data.</text>
</comment>